<reference evidence="2" key="1">
    <citation type="submission" date="2021-07" db="EMBL/GenBank/DDBJ databases">
        <title>Pseudohoeflea marina sp. nov. a polyhydroxyalcanoate-producing bacterium.</title>
        <authorList>
            <person name="Zheng W."/>
            <person name="Yu S."/>
            <person name="Huang Y."/>
        </authorList>
    </citation>
    <scope>NUCLEOTIDE SEQUENCE</scope>
    <source>
        <strain evidence="2">DP4N28-3</strain>
    </source>
</reference>
<keyword evidence="3" id="KW-1185">Reference proteome</keyword>
<proteinExistence type="predicted"/>
<dbReference type="PANTHER" id="PTHR43798">
    <property type="entry name" value="MONOACYLGLYCEROL LIPASE"/>
    <property type="match status" value="1"/>
</dbReference>
<dbReference type="Proteomes" id="UP001430804">
    <property type="component" value="Unassembled WGS sequence"/>
</dbReference>
<dbReference type="InterPro" id="IPR050266">
    <property type="entry name" value="AB_hydrolase_sf"/>
</dbReference>
<protein>
    <submittedName>
        <fullName evidence="2">Alpha/beta hydrolase</fullName>
    </submittedName>
</protein>
<name>A0ABS6WKX3_9HYPH</name>
<feature type="domain" description="AB hydrolase-1" evidence="1">
    <location>
        <begin position="280"/>
        <end position="393"/>
    </location>
</feature>
<organism evidence="2 3">
    <name type="scientific">Pseudohoeflea coraliihabitans</name>
    <dbReference type="NCBI Taxonomy" id="2860393"/>
    <lineage>
        <taxon>Bacteria</taxon>
        <taxon>Pseudomonadati</taxon>
        <taxon>Pseudomonadota</taxon>
        <taxon>Alphaproteobacteria</taxon>
        <taxon>Hyphomicrobiales</taxon>
        <taxon>Rhizobiaceae</taxon>
        <taxon>Pseudohoeflea</taxon>
    </lineage>
</organism>
<comment type="caution">
    <text evidence="2">The sequence shown here is derived from an EMBL/GenBank/DDBJ whole genome shotgun (WGS) entry which is preliminary data.</text>
</comment>
<evidence type="ECO:0000313" key="2">
    <source>
        <dbReference type="EMBL" id="MBW3096606.1"/>
    </source>
</evidence>
<dbReference type="InterPro" id="IPR000073">
    <property type="entry name" value="AB_hydrolase_1"/>
</dbReference>
<accession>A0ABS6WKX3</accession>
<dbReference type="RefSeq" id="WP_219200361.1">
    <property type="nucleotide sequence ID" value="NZ_JAHWQX010000001.1"/>
</dbReference>
<evidence type="ECO:0000313" key="3">
    <source>
        <dbReference type="Proteomes" id="UP001430804"/>
    </source>
</evidence>
<gene>
    <name evidence="2" type="ORF">KY465_04880</name>
</gene>
<dbReference type="EMBL" id="JAHWQX010000001">
    <property type="protein sequence ID" value="MBW3096606.1"/>
    <property type="molecule type" value="Genomic_DNA"/>
</dbReference>
<evidence type="ECO:0000259" key="1">
    <source>
        <dbReference type="Pfam" id="PF00561"/>
    </source>
</evidence>
<dbReference type="PANTHER" id="PTHR43798:SF5">
    <property type="entry name" value="MONOACYLGLYCEROL LIPASE ABHD6"/>
    <property type="match status" value="1"/>
</dbReference>
<dbReference type="GO" id="GO:0016787">
    <property type="term" value="F:hydrolase activity"/>
    <property type="evidence" value="ECO:0007669"/>
    <property type="project" value="UniProtKB-KW"/>
</dbReference>
<sequence length="538" mass="57671">MAQNASSGARAPRPFYVTTAAGQVRLWQIGEGPDLVLLGGLIDAAEDLAARAGAALPGWRVTVAELPGIGGSAGVNPQSADACAEALSEALAWLGRGKIVLGGVDLAMGLTALVARRLDAEVVTLPVIGRRRAQGWRKAKILPPELSPRQDGSHLQALWSFLRDRHLLKPDNPGLPATRGEPLPDDAALSRCFVAAAVNPQRFAALWNLCLDLAGDDVAGSVPVDHIAGLGEALSAPSFTAGGQQPPATAPLPDRQIWHDYVETANGRMHLRRAGGAGRPILVIPTGGGSSSQFAPVVRGLAKGTEGERAVFAVDYLGNGLSEKSRVPVDIGSLAKDMIALIDAMEIDQIDVWGSHTGSLVALEMAVIAPERVGKLVMEGPVFISADFQADLLEHYFPKIEADKWGLHLPLVWNWRRDLFMFWPWYRVERDAARALGVPDAEELHMYAIGILESGASYDGAYRSAFSYDTRSRLPQLTRPALICAGPNDMLKDGLVESRQLGPKGLVEVCETPTTVWWPNPDPAEAEETLALYRDFLA</sequence>
<dbReference type="Pfam" id="PF00561">
    <property type="entry name" value="Abhydrolase_1"/>
    <property type="match status" value="1"/>
</dbReference>
<keyword evidence="2" id="KW-0378">Hydrolase</keyword>